<accession>A0A292PKX5</accession>
<feature type="region of interest" description="Disordered" evidence="1">
    <location>
        <begin position="1"/>
        <end position="195"/>
    </location>
</feature>
<dbReference type="Proteomes" id="UP001412239">
    <property type="component" value="Unassembled WGS sequence"/>
</dbReference>
<proteinExistence type="predicted"/>
<reference evidence="3" key="1">
    <citation type="submission" date="2015-10" db="EMBL/GenBank/DDBJ databases">
        <authorList>
            <person name="Regsiter A."/>
            <person name="william w."/>
        </authorList>
    </citation>
    <scope>NUCLEOTIDE SEQUENCE</scope>
    <source>
        <strain evidence="3">Montdore</strain>
    </source>
</reference>
<evidence type="ECO:0000313" key="4">
    <source>
        <dbReference type="Proteomes" id="UP001412239"/>
    </source>
</evidence>
<dbReference type="EMBL" id="LN891210">
    <property type="protein sequence ID" value="CUS07421.1"/>
    <property type="molecule type" value="Genomic_DNA"/>
</dbReference>
<keyword evidence="2" id="KW-1133">Transmembrane helix</keyword>
<feature type="compositionally biased region" description="Low complexity" evidence="1">
    <location>
        <begin position="219"/>
        <end position="241"/>
    </location>
</feature>
<feature type="compositionally biased region" description="Polar residues" evidence="1">
    <location>
        <begin position="162"/>
        <end position="178"/>
    </location>
</feature>
<gene>
    <name evidence="3" type="ORF">GSTUAT00008501001</name>
</gene>
<feature type="transmembrane region" description="Helical" evidence="2">
    <location>
        <begin position="330"/>
        <end position="354"/>
    </location>
</feature>
<feature type="compositionally biased region" description="Basic residues" evidence="1">
    <location>
        <begin position="299"/>
        <end position="318"/>
    </location>
</feature>
<keyword evidence="2" id="KW-0472">Membrane</keyword>
<name>A0A292PKX5_9PEZI</name>
<feature type="region of interest" description="Disordered" evidence="1">
    <location>
        <begin position="219"/>
        <end position="242"/>
    </location>
</feature>
<feature type="compositionally biased region" description="Low complexity" evidence="1">
    <location>
        <begin position="275"/>
        <end position="286"/>
    </location>
</feature>
<evidence type="ECO:0000256" key="2">
    <source>
        <dbReference type="SAM" id="Phobius"/>
    </source>
</evidence>
<sequence length="419" mass="43286">MHPSPFPQASGSSGSRPVNFARNQVAPTASGTHTGEADSWIEVASHPSDSAYTSSSDEHIITAGLQVSAARRKRRSTFRDAKTPHPQTGVAQESEDGPSENGEGEEEEEEEEEGEDMGSMINEMPMSSDGYSSPDDDDDNDDDSDDEASASDDAPAPRIVFSASSQQRPFQGRSQMTPASRRHGPGGLNVFAPNHATDHDEVLRASLSTLLSCAAAARGLTKSPPQSQASGQAQTASQQSGRVAVEGIRVVREDNLPSEASGSVNGMSRRGSVISAADSASSSSSSPLDRAPSGNTEKARKKTRRSDRKSRSKTRSKPARPQETPEGGDFISALGVSYATLAISAGAIVLLSAITFSAGYAMGREVGKPEGGLFGRITGGGSERGKAVVRGLSRAGGGGLRGVAGRGILMGGGIGSVTA</sequence>
<evidence type="ECO:0000256" key="1">
    <source>
        <dbReference type="SAM" id="MobiDB-lite"/>
    </source>
</evidence>
<keyword evidence="2" id="KW-0812">Transmembrane</keyword>
<feature type="compositionally biased region" description="Polar residues" evidence="1">
    <location>
        <begin position="7"/>
        <end position="33"/>
    </location>
</feature>
<feature type="compositionally biased region" description="Acidic residues" evidence="1">
    <location>
        <begin position="134"/>
        <end position="150"/>
    </location>
</feature>
<evidence type="ECO:0000313" key="3">
    <source>
        <dbReference type="EMBL" id="CUS07421.1"/>
    </source>
</evidence>
<feature type="compositionally biased region" description="Acidic residues" evidence="1">
    <location>
        <begin position="93"/>
        <end position="116"/>
    </location>
</feature>
<feature type="region of interest" description="Disordered" evidence="1">
    <location>
        <begin position="254"/>
        <end position="329"/>
    </location>
</feature>
<keyword evidence="4" id="KW-1185">Reference proteome</keyword>
<dbReference type="AlphaFoldDB" id="A0A292PKX5"/>
<organism evidence="3 4">
    <name type="scientific">Tuber aestivum</name>
    <name type="common">summer truffle</name>
    <dbReference type="NCBI Taxonomy" id="59557"/>
    <lineage>
        <taxon>Eukaryota</taxon>
        <taxon>Fungi</taxon>
        <taxon>Dikarya</taxon>
        <taxon>Ascomycota</taxon>
        <taxon>Pezizomycotina</taxon>
        <taxon>Pezizomycetes</taxon>
        <taxon>Pezizales</taxon>
        <taxon>Tuberaceae</taxon>
        <taxon>Tuber</taxon>
    </lineage>
</organism>
<protein>
    <submittedName>
        <fullName evidence="3">Uncharacterized protein</fullName>
    </submittedName>
</protein>